<gene>
    <name evidence="1" type="ORF">A4G17_07355</name>
    <name evidence="2" type="ORF">EDC49_0693</name>
</gene>
<dbReference type="RefSeq" id="WP_123956203.1">
    <property type="nucleotide sequence ID" value="NZ_CP015029.1"/>
</dbReference>
<dbReference type="KEGG" id="fcl:A4G17_07355"/>
<accession>A0AAE7C2L3</accession>
<dbReference type="EMBL" id="RKQT01000001">
    <property type="protein sequence ID" value="RPE96303.1"/>
    <property type="molecule type" value="Genomic_DNA"/>
</dbReference>
<evidence type="ECO:0000313" key="3">
    <source>
        <dbReference type="Proteomes" id="UP000276901"/>
    </source>
</evidence>
<name>A0AAE7C2L3_9PAST</name>
<sequence>MNLRDQLLSNKPKTQPVDINGTTYYLRDATVGDMNHLIFEQRQWLIKQAEIEGVELPDEQDEGFDAALEQFGAKYSLARSIASRLCDENGDRLFDPNNVDDLNAIAALDSQVFVAFSNATTPPKALASEESSS</sequence>
<evidence type="ECO:0000313" key="2">
    <source>
        <dbReference type="EMBL" id="RPE96303.1"/>
    </source>
</evidence>
<evidence type="ECO:0000313" key="4">
    <source>
        <dbReference type="Proteomes" id="UP000502287"/>
    </source>
</evidence>
<evidence type="ECO:0000313" key="1">
    <source>
        <dbReference type="EMBL" id="QIM65267.1"/>
    </source>
</evidence>
<dbReference type="Proteomes" id="UP000276901">
    <property type="component" value="Unassembled WGS sequence"/>
</dbReference>
<dbReference type="AlphaFoldDB" id="A0AAE7C2L3"/>
<protein>
    <recommendedName>
        <fullName evidence="5">Phage tail assembly chaperone</fullName>
    </recommendedName>
</protein>
<reference evidence="1 4" key="1">
    <citation type="submission" date="2016-03" db="EMBL/GenBank/DDBJ databases">
        <authorList>
            <person name="Hansen M.J."/>
            <person name="Bojesen A.M."/>
            <person name="Planet P."/>
        </authorList>
    </citation>
    <scope>NUCLEOTIDE SEQUENCE [LARGE SCALE GENOMIC DNA]</scope>
    <source>
        <strain evidence="1 4">HPA 21</strain>
    </source>
</reference>
<organism evidence="1 4">
    <name type="scientific">Frederiksenia canicola</name>
    <dbReference type="NCBI Taxonomy" id="123824"/>
    <lineage>
        <taxon>Bacteria</taxon>
        <taxon>Pseudomonadati</taxon>
        <taxon>Pseudomonadota</taxon>
        <taxon>Gammaproteobacteria</taxon>
        <taxon>Pasteurellales</taxon>
        <taxon>Pasteurellaceae</taxon>
        <taxon>Frederiksenia</taxon>
    </lineage>
</organism>
<proteinExistence type="predicted"/>
<dbReference type="Proteomes" id="UP000502287">
    <property type="component" value="Chromosome"/>
</dbReference>
<keyword evidence="3" id="KW-1185">Reference proteome</keyword>
<dbReference type="EMBL" id="CP015029">
    <property type="protein sequence ID" value="QIM65267.1"/>
    <property type="molecule type" value="Genomic_DNA"/>
</dbReference>
<reference evidence="2 3" key="2">
    <citation type="submission" date="2018-11" db="EMBL/GenBank/DDBJ databases">
        <title>Genomic Encyclopedia of Type Strains, Phase IV (KMG-IV): sequencing the most valuable type-strain genomes for metagenomic binning, comparative biology and taxonomic classification.</title>
        <authorList>
            <person name="Goeker M."/>
        </authorList>
    </citation>
    <scope>NUCLEOTIDE SEQUENCE [LARGE SCALE GENOMIC DNA]</scope>
    <source>
        <strain evidence="2 3">DSM 25797</strain>
    </source>
</reference>
<evidence type="ECO:0008006" key="5">
    <source>
        <dbReference type="Google" id="ProtNLM"/>
    </source>
</evidence>